<feature type="compositionally biased region" description="Basic residues" evidence="1">
    <location>
        <begin position="104"/>
        <end position="122"/>
    </location>
</feature>
<comment type="caution">
    <text evidence="2">The sequence shown here is derived from an EMBL/GenBank/DDBJ whole genome shotgun (WGS) entry which is preliminary data.</text>
</comment>
<sequence>MGNTNTICCGERPNVESLGKVRAIREETNKDIGNIKQVDDSGSQEVKSTGCSEFIGYKNIDAKEPDRTKPKLRHTCSTMMNKERSINTALAFEYHKARNTIQNKSRRSLRSRNSKKNTKKNTKKSDPKHLDSIYQDLHVEGNCIILL</sequence>
<reference evidence="2" key="1">
    <citation type="submission" date="2023-07" db="EMBL/GenBank/DDBJ databases">
        <authorList>
            <consortium name="AG Swart"/>
            <person name="Singh M."/>
            <person name="Singh A."/>
            <person name="Seah K."/>
            <person name="Emmerich C."/>
        </authorList>
    </citation>
    <scope>NUCLEOTIDE SEQUENCE</scope>
    <source>
        <strain evidence="2">DP1</strain>
    </source>
</reference>
<feature type="region of interest" description="Disordered" evidence="1">
    <location>
        <begin position="97"/>
        <end position="129"/>
    </location>
</feature>
<dbReference type="AlphaFoldDB" id="A0AAD2D1T7"/>
<evidence type="ECO:0000256" key="1">
    <source>
        <dbReference type="SAM" id="MobiDB-lite"/>
    </source>
</evidence>
<evidence type="ECO:0000313" key="3">
    <source>
        <dbReference type="Proteomes" id="UP001295684"/>
    </source>
</evidence>
<evidence type="ECO:0000313" key="2">
    <source>
        <dbReference type="EMBL" id="CAI2376940.1"/>
    </source>
</evidence>
<keyword evidence="3" id="KW-1185">Reference proteome</keyword>
<accession>A0AAD2D1T7</accession>
<proteinExistence type="predicted"/>
<organism evidence="2 3">
    <name type="scientific">Euplotes crassus</name>
    <dbReference type="NCBI Taxonomy" id="5936"/>
    <lineage>
        <taxon>Eukaryota</taxon>
        <taxon>Sar</taxon>
        <taxon>Alveolata</taxon>
        <taxon>Ciliophora</taxon>
        <taxon>Intramacronucleata</taxon>
        <taxon>Spirotrichea</taxon>
        <taxon>Hypotrichia</taxon>
        <taxon>Euplotida</taxon>
        <taxon>Euplotidae</taxon>
        <taxon>Moneuplotes</taxon>
    </lineage>
</organism>
<dbReference type="Proteomes" id="UP001295684">
    <property type="component" value="Unassembled WGS sequence"/>
</dbReference>
<protein>
    <submittedName>
        <fullName evidence="2">Uncharacterized protein</fullName>
    </submittedName>
</protein>
<name>A0AAD2D1T7_EUPCR</name>
<gene>
    <name evidence="2" type="ORF">ECRASSUSDP1_LOCUS18317</name>
</gene>
<dbReference type="EMBL" id="CAMPGE010018531">
    <property type="protein sequence ID" value="CAI2376940.1"/>
    <property type="molecule type" value="Genomic_DNA"/>
</dbReference>